<dbReference type="SUPFAM" id="SSF54427">
    <property type="entry name" value="NTF2-like"/>
    <property type="match status" value="1"/>
</dbReference>
<dbReference type="GO" id="GO:0030638">
    <property type="term" value="P:polyketide metabolic process"/>
    <property type="evidence" value="ECO:0007669"/>
    <property type="project" value="InterPro"/>
</dbReference>
<dbReference type="Proteomes" id="UP000190897">
    <property type="component" value="Unassembled WGS sequence"/>
</dbReference>
<evidence type="ECO:0000313" key="2">
    <source>
        <dbReference type="Proteomes" id="UP000190897"/>
    </source>
</evidence>
<keyword evidence="2" id="KW-1185">Reference proteome</keyword>
<protein>
    <recommendedName>
        <fullName evidence="3">SnoaL-like polyketide cyclase</fullName>
    </recommendedName>
</protein>
<dbReference type="Gene3D" id="3.10.450.50">
    <property type="match status" value="1"/>
</dbReference>
<evidence type="ECO:0008006" key="3">
    <source>
        <dbReference type="Google" id="ProtNLM"/>
    </source>
</evidence>
<name>A0A1T5H0C9_9BACT</name>
<dbReference type="InterPro" id="IPR009959">
    <property type="entry name" value="Cyclase_SnoaL-like"/>
</dbReference>
<dbReference type="OrthoDB" id="4774596at2"/>
<dbReference type="PANTHER" id="PTHR38436">
    <property type="entry name" value="POLYKETIDE CYCLASE SNOAL-LIKE DOMAIN"/>
    <property type="match status" value="1"/>
</dbReference>
<dbReference type="PANTHER" id="PTHR38436:SF1">
    <property type="entry name" value="ESTER CYCLASE"/>
    <property type="match status" value="1"/>
</dbReference>
<reference evidence="2" key="1">
    <citation type="submission" date="2017-02" db="EMBL/GenBank/DDBJ databases">
        <authorList>
            <person name="Varghese N."/>
            <person name="Submissions S."/>
        </authorList>
    </citation>
    <scope>NUCLEOTIDE SEQUENCE [LARGE SCALE GENOMIC DNA]</scope>
    <source>
        <strain evidence="2">DSM 22270</strain>
    </source>
</reference>
<sequence length="137" mass="15142">MTLEENKKFMSNFIEEVINKKNLDAADDLVAADFIEHLPFPGQGPGREGLKFAINAMLTGFPDMNWTVQEQIAEGETVVTRFTWTGTHDGAFMGIPPTNKKVEVWGVVIDVVRDGLFAESRIIMDTVGLLQQVGVMG</sequence>
<dbReference type="AlphaFoldDB" id="A0A1T5H0C9"/>
<dbReference type="InterPro" id="IPR032710">
    <property type="entry name" value="NTF2-like_dom_sf"/>
</dbReference>
<dbReference type="EMBL" id="FUZA01000007">
    <property type="protein sequence ID" value="SKC14125.1"/>
    <property type="molecule type" value="Genomic_DNA"/>
</dbReference>
<evidence type="ECO:0000313" key="1">
    <source>
        <dbReference type="EMBL" id="SKC14125.1"/>
    </source>
</evidence>
<dbReference type="RefSeq" id="WP_082217176.1">
    <property type="nucleotide sequence ID" value="NZ_FUZA01000007.1"/>
</dbReference>
<organism evidence="1 2">
    <name type="scientific">Dyadobacter psychrophilus</name>
    <dbReference type="NCBI Taxonomy" id="651661"/>
    <lineage>
        <taxon>Bacteria</taxon>
        <taxon>Pseudomonadati</taxon>
        <taxon>Bacteroidota</taxon>
        <taxon>Cytophagia</taxon>
        <taxon>Cytophagales</taxon>
        <taxon>Spirosomataceae</taxon>
        <taxon>Dyadobacter</taxon>
    </lineage>
</organism>
<dbReference type="STRING" id="651661.SAMN05660293_04733"/>
<proteinExistence type="predicted"/>
<gene>
    <name evidence="1" type="ORF">SAMN05660293_04733</name>
</gene>
<dbReference type="Pfam" id="PF07366">
    <property type="entry name" value="SnoaL"/>
    <property type="match status" value="1"/>
</dbReference>
<accession>A0A1T5H0C9</accession>